<dbReference type="EMBL" id="CP119312">
    <property type="protein sequence ID" value="WEK06288.1"/>
    <property type="molecule type" value="Genomic_DNA"/>
</dbReference>
<feature type="chain" id="PRO_5042528953" evidence="1">
    <location>
        <begin position="21"/>
        <end position="142"/>
    </location>
</feature>
<reference evidence="2" key="1">
    <citation type="submission" date="2023-03" db="EMBL/GenBank/DDBJ databases">
        <title>Andean soil-derived lignocellulolytic bacterial consortium as a source of novel taxa and putative plastic-active enzymes.</title>
        <authorList>
            <person name="Diaz-Garcia L."/>
            <person name="Chuvochina M."/>
            <person name="Feuerriegel G."/>
            <person name="Bunk B."/>
            <person name="Sproer C."/>
            <person name="Streit W.R."/>
            <person name="Rodriguez L.M."/>
            <person name="Overmann J."/>
            <person name="Jimenez D.J."/>
        </authorList>
    </citation>
    <scope>NUCLEOTIDE SEQUENCE</scope>
    <source>
        <strain evidence="2">MAG 4196</strain>
    </source>
</reference>
<sequence length="142" mass="15043">MQRFLLPLLVASLFATSAHAEPPEGWDVAGTYHGSGEGELSATFDRKDGDTFDVTLETVSGSCSGSIAGEMKFSLDGGTLKVANENYEEGAETYYGSEEFCEVTMSFDDDGFLNLEESSGCVNFHGAACSFDGQIMNMSAAG</sequence>
<evidence type="ECO:0000313" key="2">
    <source>
        <dbReference type="EMBL" id="WEK06288.1"/>
    </source>
</evidence>
<evidence type="ECO:0000256" key="1">
    <source>
        <dbReference type="SAM" id="SignalP"/>
    </source>
</evidence>
<dbReference type="AlphaFoldDB" id="A0AAJ5VZC1"/>
<evidence type="ECO:0000313" key="3">
    <source>
        <dbReference type="Proteomes" id="UP001217476"/>
    </source>
</evidence>
<organism evidence="2 3">
    <name type="scientific">Candidatus Devosia phytovorans</name>
    <dbReference type="NCBI Taxonomy" id="3121372"/>
    <lineage>
        <taxon>Bacteria</taxon>
        <taxon>Pseudomonadati</taxon>
        <taxon>Pseudomonadota</taxon>
        <taxon>Alphaproteobacteria</taxon>
        <taxon>Hyphomicrobiales</taxon>
        <taxon>Devosiaceae</taxon>
        <taxon>Devosia</taxon>
    </lineage>
</organism>
<name>A0AAJ5VZC1_9HYPH</name>
<protein>
    <submittedName>
        <fullName evidence="2">Uncharacterized protein</fullName>
    </submittedName>
</protein>
<gene>
    <name evidence="2" type="ORF">P0Y65_08600</name>
</gene>
<feature type="signal peptide" evidence="1">
    <location>
        <begin position="1"/>
        <end position="20"/>
    </location>
</feature>
<proteinExistence type="predicted"/>
<accession>A0AAJ5VZC1</accession>
<keyword evidence="1" id="KW-0732">Signal</keyword>
<dbReference type="Proteomes" id="UP001217476">
    <property type="component" value="Chromosome"/>
</dbReference>